<evidence type="ECO:0000256" key="1">
    <source>
        <dbReference type="ARBA" id="ARBA00010652"/>
    </source>
</evidence>
<sequence>MTLGVTGVVWLPRTATVNSASLLAGAGPAPLAAASGAWQSVAVAYTDASITVGRVIAVLAAGWEGEAANAAQERLGGFLTWTQSVAAKSAQVSGLAAGEAAAYATAALAMPNPVEIAAVKSAKYTAYSTGGALNGSAEALEVTDRALDIRAAIVMEAYEAATTPLAVQVSFDHPPEIVNDRSVDRYDSEGRPIADSTSYSETDIFGFSTRTSPAQAAVAAATAALQNPALASAAGQIASTAGSVAGSSVTSVASAASNIGSAAASTLMGSGAAGQGGSSAPIRAESTSTGPAATRAVSAGSFASTGGGAGRGNGLGALGSSTLGGPAAGSSGTAGGGERAPGLGSGSLFGGSQPDPAAAARGAHGGAPMGGNQSGGSDDDEHETPGYLRQFEHFADGRTVAPSVIGAEPAWNDR</sequence>
<feature type="region of interest" description="Disordered" evidence="2">
    <location>
        <begin position="267"/>
        <end position="295"/>
    </location>
</feature>
<dbReference type="InterPro" id="IPR038332">
    <property type="entry name" value="PPE_sf"/>
</dbReference>
<dbReference type="Gene3D" id="1.20.1260.20">
    <property type="entry name" value="PPE superfamily"/>
    <property type="match status" value="1"/>
</dbReference>
<protein>
    <submittedName>
        <fullName evidence="4">PPE domain-containing protein</fullName>
    </submittedName>
</protein>
<reference evidence="4 5" key="1">
    <citation type="submission" date="2024-03" db="EMBL/GenBank/DDBJ databases">
        <title>Natural products discovery in diverse microorganisms through a two-stage MS feature dereplication strategy.</title>
        <authorList>
            <person name="Zhang R."/>
        </authorList>
    </citation>
    <scope>NUCLEOTIDE SEQUENCE [LARGE SCALE GENOMIC DNA]</scope>
    <source>
        <strain evidence="4 5">18930</strain>
    </source>
</reference>
<dbReference type="SUPFAM" id="SSF140459">
    <property type="entry name" value="PE/PPE dimer-like"/>
    <property type="match status" value="1"/>
</dbReference>
<feature type="compositionally biased region" description="Low complexity" evidence="2">
    <location>
        <begin position="318"/>
        <end position="331"/>
    </location>
</feature>
<proteinExistence type="inferred from homology"/>
<evidence type="ECO:0000256" key="2">
    <source>
        <dbReference type="SAM" id="MobiDB-lite"/>
    </source>
</evidence>
<evidence type="ECO:0000259" key="3">
    <source>
        <dbReference type="Pfam" id="PF00823"/>
    </source>
</evidence>
<evidence type="ECO:0000313" key="4">
    <source>
        <dbReference type="EMBL" id="WXG67777.1"/>
    </source>
</evidence>
<feature type="compositionally biased region" description="Gly residues" evidence="2">
    <location>
        <begin position="332"/>
        <end position="349"/>
    </location>
</feature>
<feature type="compositionally biased region" description="Gly residues" evidence="2">
    <location>
        <begin position="363"/>
        <end position="374"/>
    </location>
</feature>
<feature type="domain" description="PPE" evidence="3">
    <location>
        <begin position="10"/>
        <end position="169"/>
    </location>
</feature>
<dbReference type="InterPro" id="IPR000030">
    <property type="entry name" value="PPE_dom"/>
</dbReference>
<accession>A0ABZ2PIH1</accession>
<evidence type="ECO:0000313" key="5">
    <source>
        <dbReference type="Proteomes" id="UP001432000"/>
    </source>
</evidence>
<dbReference type="EMBL" id="CP147846">
    <property type="protein sequence ID" value="WXG67777.1"/>
    <property type="molecule type" value="Genomic_DNA"/>
</dbReference>
<dbReference type="Proteomes" id="UP001432000">
    <property type="component" value="Chromosome"/>
</dbReference>
<gene>
    <name evidence="4" type="ORF">WDS16_21525</name>
</gene>
<dbReference type="RefSeq" id="WP_338887544.1">
    <property type="nucleotide sequence ID" value="NZ_CP147846.1"/>
</dbReference>
<comment type="similarity">
    <text evidence="1">Belongs to the mycobacterial PPE family.</text>
</comment>
<feature type="region of interest" description="Disordered" evidence="2">
    <location>
        <begin position="313"/>
        <end position="389"/>
    </location>
</feature>
<organism evidence="4 5">
    <name type="scientific">Rhodococcus sovatensis</name>
    <dbReference type="NCBI Taxonomy" id="1805840"/>
    <lineage>
        <taxon>Bacteria</taxon>
        <taxon>Bacillati</taxon>
        <taxon>Actinomycetota</taxon>
        <taxon>Actinomycetes</taxon>
        <taxon>Mycobacteriales</taxon>
        <taxon>Nocardiaceae</taxon>
        <taxon>Rhodococcus</taxon>
    </lineage>
</organism>
<keyword evidence="5" id="KW-1185">Reference proteome</keyword>
<dbReference type="Pfam" id="PF00823">
    <property type="entry name" value="PPE"/>
    <property type="match status" value="1"/>
</dbReference>
<name>A0ABZ2PIH1_9NOCA</name>